<evidence type="ECO:0000313" key="1">
    <source>
        <dbReference type="EMBL" id="MFB9820044.1"/>
    </source>
</evidence>
<dbReference type="Proteomes" id="UP001589702">
    <property type="component" value="Unassembled WGS sequence"/>
</dbReference>
<reference evidence="1 2" key="1">
    <citation type="submission" date="2024-09" db="EMBL/GenBank/DDBJ databases">
        <authorList>
            <person name="Sun Q."/>
            <person name="Mori K."/>
        </authorList>
    </citation>
    <scope>NUCLEOTIDE SEQUENCE [LARGE SCALE GENOMIC DNA]</scope>
    <source>
        <strain evidence="1 2">JCM 1334</strain>
    </source>
</reference>
<sequence length="432" mass="48779">MRWVNDDCPGSIFEGYSHRIAARALADDRYITITGKGPSWTAKITQRGVELLEGIDDSAANNHTQESEADKFIQKLTAAGGVLEVEGGYSHSAANDALIRGVMKSALRPKGYKLEIKSVGSWQSPKYEAHWARHFPDDVHERPVPIPDSVGKYHPVAKVFRDGTPGVSKEHVARAAKLLHALATESTARGYEVTLPSSHKRTDTRRPTTLDGDIAITIGSTTVPLEMRELPPNGGAAKPYNPKYNSRNQSWTLVNSTDFVSTGRLQLELTEKYSTHGRQERFRDGKRQQLDTALPAILREIEIQHLENEWKREQARLKEEETQRRWEAAMERARIRIQDHHKAQQLKIQADAWAEAGMLRKYVAALEARLSSERDVELVNRGLAWLAWTRDYIDAKDPLLRPIEVPVLADYRDEDLVPFLDGWSPHGPHGMR</sequence>
<comment type="caution">
    <text evidence="1">The sequence shown here is derived from an EMBL/GenBank/DDBJ whole genome shotgun (WGS) entry which is preliminary data.</text>
</comment>
<organism evidence="1 2">
    <name type="scientific">Arthrobacter ramosus</name>
    <dbReference type="NCBI Taxonomy" id="1672"/>
    <lineage>
        <taxon>Bacteria</taxon>
        <taxon>Bacillati</taxon>
        <taxon>Actinomycetota</taxon>
        <taxon>Actinomycetes</taxon>
        <taxon>Micrococcales</taxon>
        <taxon>Micrococcaceae</taxon>
        <taxon>Arthrobacter</taxon>
    </lineage>
</organism>
<protein>
    <submittedName>
        <fullName evidence="1">Uncharacterized protein</fullName>
    </submittedName>
</protein>
<accession>A0ABV5XZA1</accession>
<evidence type="ECO:0000313" key="2">
    <source>
        <dbReference type="Proteomes" id="UP001589702"/>
    </source>
</evidence>
<proteinExistence type="predicted"/>
<dbReference type="EMBL" id="JBHMBC010000016">
    <property type="protein sequence ID" value="MFB9820044.1"/>
    <property type="molecule type" value="Genomic_DNA"/>
</dbReference>
<dbReference type="RefSeq" id="WP_234752263.1">
    <property type="nucleotide sequence ID" value="NZ_BAAAWN010000001.1"/>
</dbReference>
<keyword evidence="2" id="KW-1185">Reference proteome</keyword>
<name>A0ABV5XZA1_ARTRM</name>
<gene>
    <name evidence="1" type="ORF">ACFFP1_11090</name>
</gene>